<dbReference type="InterPro" id="IPR037171">
    <property type="entry name" value="NagB/RpiA_transferase-like"/>
</dbReference>
<evidence type="ECO:0000313" key="2">
    <source>
        <dbReference type="EMBL" id="SVA32574.1"/>
    </source>
</evidence>
<keyword evidence="1" id="KW-0808">Transferase</keyword>
<dbReference type="InterPro" id="IPR012791">
    <property type="entry name" value="3-oxoacid_CoA-transf_B"/>
</dbReference>
<dbReference type="PANTHER" id="PTHR13707:SF60">
    <property type="entry name" value="ACETATE COA-TRANSFERASE SUBUNIT ALPHA"/>
    <property type="match status" value="1"/>
</dbReference>
<sequence length="227" mass="24115">MTSLADKERLPREIVAMRVAKELPDRSYVNLGIGIPTLVSSFVPEGRTVFYHSESGILNCGPVVESRDEGAEDIDLINAGGQYLHSIGGMSFFDSAEAFAMIRGGHVDVTVLGSHQVSATGDLANWMLPQRGVGNVGGAMDLATGTKVIVAMEHTDRNGQPKIVEECTFPLTGKGCVYLIVTDLAVIECDGQGLTLKEVAPGWTPEEVQQLTGAKLAISPDVGEFAL</sequence>
<dbReference type="SUPFAM" id="SSF100950">
    <property type="entry name" value="NagB/RpiA/CoA transferase-like"/>
    <property type="match status" value="1"/>
</dbReference>
<dbReference type="InterPro" id="IPR004165">
    <property type="entry name" value="CoA_trans_fam_I"/>
</dbReference>
<dbReference type="Gene3D" id="3.40.1080.10">
    <property type="entry name" value="Glutaconate Coenzyme A-transferase"/>
    <property type="match status" value="1"/>
</dbReference>
<gene>
    <name evidence="2" type="ORF">METZ01_LOCUS85428</name>
</gene>
<dbReference type="AlphaFoldDB" id="A0A381UXA0"/>
<organism evidence="2">
    <name type="scientific">marine metagenome</name>
    <dbReference type="NCBI Taxonomy" id="408172"/>
    <lineage>
        <taxon>unclassified sequences</taxon>
        <taxon>metagenomes</taxon>
        <taxon>ecological metagenomes</taxon>
    </lineage>
</organism>
<evidence type="ECO:0000256" key="1">
    <source>
        <dbReference type="ARBA" id="ARBA00022679"/>
    </source>
</evidence>
<name>A0A381UXA0_9ZZZZ</name>
<dbReference type="Pfam" id="PF01144">
    <property type="entry name" value="CoA_trans"/>
    <property type="match status" value="1"/>
</dbReference>
<proteinExistence type="predicted"/>
<dbReference type="SMART" id="SM00882">
    <property type="entry name" value="CoA_trans"/>
    <property type="match status" value="1"/>
</dbReference>
<dbReference type="PANTHER" id="PTHR13707">
    <property type="entry name" value="KETOACID-COENZYME A TRANSFERASE"/>
    <property type="match status" value="1"/>
</dbReference>
<dbReference type="EMBL" id="UINC01007305">
    <property type="protein sequence ID" value="SVA32574.1"/>
    <property type="molecule type" value="Genomic_DNA"/>
</dbReference>
<reference evidence="2" key="1">
    <citation type="submission" date="2018-05" db="EMBL/GenBank/DDBJ databases">
        <authorList>
            <person name="Lanie J.A."/>
            <person name="Ng W.-L."/>
            <person name="Kazmierczak K.M."/>
            <person name="Andrzejewski T.M."/>
            <person name="Davidsen T.M."/>
            <person name="Wayne K.J."/>
            <person name="Tettelin H."/>
            <person name="Glass J.I."/>
            <person name="Rusch D."/>
            <person name="Podicherti R."/>
            <person name="Tsui H.-C.T."/>
            <person name="Winkler M.E."/>
        </authorList>
    </citation>
    <scope>NUCLEOTIDE SEQUENCE</scope>
</reference>
<protein>
    <recommendedName>
        <fullName evidence="3">3-oxoacid CoA-transferase subunit B</fullName>
    </recommendedName>
</protein>
<evidence type="ECO:0008006" key="3">
    <source>
        <dbReference type="Google" id="ProtNLM"/>
    </source>
</evidence>
<dbReference type="GO" id="GO:0008410">
    <property type="term" value="F:CoA-transferase activity"/>
    <property type="evidence" value="ECO:0007669"/>
    <property type="project" value="InterPro"/>
</dbReference>
<dbReference type="NCBIfam" id="TIGR02428">
    <property type="entry name" value="pcaJ_scoB_fam"/>
    <property type="match status" value="1"/>
</dbReference>
<accession>A0A381UXA0</accession>